<evidence type="ECO:0000256" key="3">
    <source>
        <dbReference type="ARBA" id="ARBA00023239"/>
    </source>
</evidence>
<comment type="caution">
    <text evidence="6">The sequence shown here is derived from an EMBL/GenBank/DDBJ whole genome shotgun (WGS) entry which is preliminary data.</text>
</comment>
<dbReference type="InterPro" id="IPR017926">
    <property type="entry name" value="GATASE"/>
</dbReference>
<reference evidence="6 7" key="1">
    <citation type="submission" date="2022-10" db="EMBL/GenBank/DDBJ databases">
        <title>Sphingomonas sp.</title>
        <authorList>
            <person name="Jin C."/>
        </authorList>
    </citation>
    <scope>NUCLEOTIDE SEQUENCE [LARGE SCALE GENOMIC DNA]</scope>
    <source>
        <strain evidence="6 7">BN140010</strain>
    </source>
</reference>
<evidence type="ECO:0000259" key="5">
    <source>
        <dbReference type="Pfam" id="PF00117"/>
    </source>
</evidence>
<gene>
    <name evidence="6" type="ORF">OMW55_10800</name>
</gene>
<dbReference type="PRINTS" id="PR00097">
    <property type="entry name" value="ANTSNTHASEII"/>
</dbReference>
<evidence type="ECO:0000313" key="7">
    <source>
        <dbReference type="Proteomes" id="UP001526246"/>
    </source>
</evidence>
<keyword evidence="7" id="KW-1185">Reference proteome</keyword>
<sequence length="192" mass="20222">MTPVLLIDNLDSFTFNLVESLQRLGSKVRVLRNTVAAEEAIAEAERTGAAIMLSPGPGAPQDAGCCLDLIGQAKGVVPVIGICLGHQAIVEEAGGTVTRSPDPVHGKATLLEHDSAGPFVGLPSPLRIARYHSLCTRDLPGRFTVHGEADGMVMAFSDPVARQSGLQFHPESILTTHGDAMLRNLLAMAARP</sequence>
<dbReference type="InterPro" id="IPR050472">
    <property type="entry name" value="Anth_synth/Amidotransfase"/>
</dbReference>
<feature type="domain" description="Glutamine amidotransferase" evidence="5">
    <location>
        <begin position="5"/>
        <end position="186"/>
    </location>
</feature>
<evidence type="ECO:0000256" key="1">
    <source>
        <dbReference type="ARBA" id="ARBA00012266"/>
    </source>
</evidence>
<evidence type="ECO:0000313" key="6">
    <source>
        <dbReference type="EMBL" id="MCW3798290.1"/>
    </source>
</evidence>
<dbReference type="InterPro" id="IPR029062">
    <property type="entry name" value="Class_I_gatase-like"/>
</dbReference>
<dbReference type="PANTHER" id="PTHR43418">
    <property type="entry name" value="MULTIFUNCTIONAL TRYPTOPHAN BIOSYNTHESIS PROTEIN-RELATED"/>
    <property type="match status" value="1"/>
</dbReference>
<evidence type="ECO:0000256" key="4">
    <source>
        <dbReference type="ARBA" id="ARBA00047683"/>
    </source>
</evidence>
<keyword evidence="3" id="KW-0456">Lyase</keyword>
<comment type="catalytic activity">
    <reaction evidence="4">
        <text>chorismate + L-glutamine = anthranilate + pyruvate + L-glutamate + H(+)</text>
        <dbReference type="Rhea" id="RHEA:21732"/>
        <dbReference type="ChEBI" id="CHEBI:15361"/>
        <dbReference type="ChEBI" id="CHEBI:15378"/>
        <dbReference type="ChEBI" id="CHEBI:16567"/>
        <dbReference type="ChEBI" id="CHEBI:29748"/>
        <dbReference type="ChEBI" id="CHEBI:29985"/>
        <dbReference type="ChEBI" id="CHEBI:58359"/>
        <dbReference type="EC" id="4.1.3.27"/>
    </reaction>
</comment>
<dbReference type="GO" id="GO:0016787">
    <property type="term" value="F:hydrolase activity"/>
    <property type="evidence" value="ECO:0007669"/>
    <property type="project" value="UniProtKB-KW"/>
</dbReference>
<dbReference type="Gene3D" id="3.40.50.880">
    <property type="match status" value="1"/>
</dbReference>
<keyword evidence="2" id="KW-0315">Glutamine amidotransferase</keyword>
<dbReference type="PANTHER" id="PTHR43418:SF2">
    <property type="entry name" value="BIFUNCTIONAL PROTEIN TRPGD"/>
    <property type="match status" value="1"/>
</dbReference>
<dbReference type="PRINTS" id="PR00096">
    <property type="entry name" value="GATASE"/>
</dbReference>
<dbReference type="SUPFAM" id="SSF52317">
    <property type="entry name" value="Class I glutamine amidotransferase-like"/>
    <property type="match status" value="1"/>
</dbReference>
<keyword evidence="6" id="KW-0378">Hydrolase</keyword>
<accession>A0ABT3JGU0</accession>
<dbReference type="EC" id="4.1.3.27" evidence="1"/>
<organism evidence="6 7">
    <name type="scientific">Sphingomonas arvum</name>
    <dbReference type="NCBI Taxonomy" id="2992113"/>
    <lineage>
        <taxon>Bacteria</taxon>
        <taxon>Pseudomonadati</taxon>
        <taxon>Pseudomonadota</taxon>
        <taxon>Alphaproteobacteria</taxon>
        <taxon>Sphingomonadales</taxon>
        <taxon>Sphingomonadaceae</taxon>
        <taxon>Sphingomonas</taxon>
    </lineage>
</organism>
<dbReference type="InterPro" id="IPR006221">
    <property type="entry name" value="TrpG/PapA_dom"/>
</dbReference>
<dbReference type="CDD" id="cd01743">
    <property type="entry name" value="GATase1_Anthranilate_Synthase"/>
    <property type="match status" value="1"/>
</dbReference>
<dbReference type="Proteomes" id="UP001526246">
    <property type="component" value="Unassembled WGS sequence"/>
</dbReference>
<evidence type="ECO:0000256" key="2">
    <source>
        <dbReference type="ARBA" id="ARBA00022962"/>
    </source>
</evidence>
<dbReference type="RefSeq" id="WP_264883071.1">
    <property type="nucleotide sequence ID" value="NZ_JAPDOB010000002.1"/>
</dbReference>
<name>A0ABT3JGU0_9SPHN</name>
<dbReference type="Pfam" id="PF00117">
    <property type="entry name" value="GATase"/>
    <property type="match status" value="1"/>
</dbReference>
<dbReference type="NCBIfam" id="TIGR00566">
    <property type="entry name" value="trpG_papA"/>
    <property type="match status" value="1"/>
</dbReference>
<proteinExistence type="predicted"/>
<dbReference type="PRINTS" id="PR00099">
    <property type="entry name" value="CPSGATASE"/>
</dbReference>
<dbReference type="PROSITE" id="PS51273">
    <property type="entry name" value="GATASE_TYPE_1"/>
    <property type="match status" value="1"/>
</dbReference>
<protein>
    <recommendedName>
        <fullName evidence="1">anthranilate synthase</fullName>
        <ecNumber evidence="1">4.1.3.27</ecNumber>
    </recommendedName>
</protein>
<dbReference type="EMBL" id="JAPDOB010000002">
    <property type="protein sequence ID" value="MCW3798290.1"/>
    <property type="molecule type" value="Genomic_DNA"/>
</dbReference>